<dbReference type="AlphaFoldDB" id="A0A1E3PHZ1"/>
<accession>A0A1E3PHZ1</accession>
<feature type="compositionally biased region" description="Basic residues" evidence="1">
    <location>
        <begin position="55"/>
        <end position="70"/>
    </location>
</feature>
<keyword evidence="3" id="KW-1185">Reference proteome</keyword>
<dbReference type="Proteomes" id="UP000095009">
    <property type="component" value="Unassembled WGS sequence"/>
</dbReference>
<protein>
    <submittedName>
        <fullName evidence="2">Uncharacterized protein</fullName>
    </submittedName>
</protein>
<reference evidence="2 3" key="1">
    <citation type="journal article" date="2016" name="Proc. Natl. Acad. Sci. U.S.A.">
        <title>Comparative genomics of biotechnologically important yeasts.</title>
        <authorList>
            <person name="Riley R."/>
            <person name="Haridas S."/>
            <person name="Wolfe K.H."/>
            <person name="Lopes M.R."/>
            <person name="Hittinger C.T."/>
            <person name="Goeker M."/>
            <person name="Salamov A.A."/>
            <person name="Wisecaver J.H."/>
            <person name="Long T.M."/>
            <person name="Calvey C.H."/>
            <person name="Aerts A.L."/>
            <person name="Barry K.W."/>
            <person name="Choi C."/>
            <person name="Clum A."/>
            <person name="Coughlan A.Y."/>
            <person name="Deshpande S."/>
            <person name="Douglass A.P."/>
            <person name="Hanson S.J."/>
            <person name="Klenk H.-P."/>
            <person name="LaButti K.M."/>
            <person name="Lapidus A."/>
            <person name="Lindquist E.A."/>
            <person name="Lipzen A.M."/>
            <person name="Meier-Kolthoff J.P."/>
            <person name="Ohm R.A."/>
            <person name="Otillar R.P."/>
            <person name="Pangilinan J.L."/>
            <person name="Peng Y."/>
            <person name="Rokas A."/>
            <person name="Rosa C.A."/>
            <person name="Scheuner C."/>
            <person name="Sibirny A.A."/>
            <person name="Slot J.C."/>
            <person name="Stielow J.B."/>
            <person name="Sun H."/>
            <person name="Kurtzman C.P."/>
            <person name="Blackwell M."/>
            <person name="Grigoriev I.V."/>
            <person name="Jeffries T.W."/>
        </authorList>
    </citation>
    <scope>NUCLEOTIDE SEQUENCE [LARGE SCALE GENOMIC DNA]</scope>
    <source>
        <strain evidence="2 3">DSM 6958</strain>
    </source>
</reference>
<feature type="compositionally biased region" description="Low complexity" evidence="1">
    <location>
        <begin position="1080"/>
        <end position="1096"/>
    </location>
</feature>
<feature type="region of interest" description="Disordered" evidence="1">
    <location>
        <begin position="1050"/>
        <end position="1105"/>
    </location>
</feature>
<feature type="compositionally biased region" description="Acidic residues" evidence="1">
    <location>
        <begin position="1057"/>
        <end position="1077"/>
    </location>
</feature>
<feature type="region of interest" description="Disordered" evidence="1">
    <location>
        <begin position="38"/>
        <end position="72"/>
    </location>
</feature>
<evidence type="ECO:0000313" key="3">
    <source>
        <dbReference type="Proteomes" id="UP000095009"/>
    </source>
</evidence>
<name>A0A1E3PHZ1_9ASCO</name>
<proteinExistence type="predicted"/>
<dbReference type="EMBL" id="KV454411">
    <property type="protein sequence ID" value="ODQ64834.1"/>
    <property type="molecule type" value="Genomic_DNA"/>
</dbReference>
<evidence type="ECO:0000256" key="1">
    <source>
        <dbReference type="SAM" id="MobiDB-lite"/>
    </source>
</evidence>
<organism evidence="2 3">
    <name type="scientific">Nadsonia fulvescens var. elongata DSM 6958</name>
    <dbReference type="NCBI Taxonomy" id="857566"/>
    <lineage>
        <taxon>Eukaryota</taxon>
        <taxon>Fungi</taxon>
        <taxon>Dikarya</taxon>
        <taxon>Ascomycota</taxon>
        <taxon>Saccharomycotina</taxon>
        <taxon>Dipodascomycetes</taxon>
        <taxon>Dipodascales</taxon>
        <taxon>Dipodascales incertae sedis</taxon>
        <taxon>Nadsonia</taxon>
    </lineage>
</organism>
<evidence type="ECO:0000313" key="2">
    <source>
        <dbReference type="EMBL" id="ODQ64834.1"/>
    </source>
</evidence>
<gene>
    <name evidence="2" type="ORF">NADFUDRAFT_52450</name>
</gene>
<sequence length="1105" mass="124339">MEINQASNAEVLYITSSPIASSGEPDIPVPEIKLDFTSSPEAKVTHRPVLGSGKAARKRNRRLRKRKGVLKKSVPSQVGKPVNILPNTEEGVDSLPFLIEPEQSAFESNPLLEFSESPQSTKASSSPASRKHPIVSELSTVAVTNLNSDKTILRSIVDNAVGKVLENAFSPQVDQGFTNLRHNMQEVPAVKCSVFLDTADDENIKNVDDTIPTAFPMISDVKHEGIKRNQIIAKDERLYNENITVTTSSSLFVNKFSSSLMQNTKSLVSKEVSSEKMVVDDSKIAVSTETHIPKNRLGMLVADNAALSSISPSHPQQAGKTSMAFGSSESVNSLHNLMERSFLPQNISKENESAVAIDNYVDEGPLSPLIPTKPLVKEGFSASLKPINRSISELRLEQERKQGSFLRQLVSVDSNLGFSKTVLESKPVSPKTPLIPRTLNVSNNLSFHSSSKFYGNSVQCEKRRNLFKSQNPFSRLDHLNAKVHRQMKQIEINADAMNLLELLENSDESSAEDFGEDKVQSLKELIRSELRRRIAANIDHQYFINKATGIAWFPTKITSASYFRAERTLECQNQVDEEVDQVLGKSLSLIETSQDIVCDFTCFFWPWKFINELNKNPSATIIGRNPMLRLLLEWEEVFYPSSISLSSVIQTRQLPSWSKDILDWFIFEVALIDGEFQDKKREYLSKELLSLIAINKSSKLESVGSFHLNFQDIVDTFACLLKYSGMNQVYFSVSHITPKDMVIKYNNEFQSLSNIGNGRLNNAAENSCGRLRSAASSSILKNNSKGLPFKNLSSITSTIQVIITIVCQFIKTDFCVDKYTKIVRWLSLLIVDYRFSDISFELSDQLRKVIDCIPESQWHENINCFSLTVDIIFELTNEQLKLKSRLLLSLSTSLNSYSCSRKERHSRELIREALFISFVENAKMPITVAQVPQSVWKLTNNEFLHKIIEFIRNVDPFFKALRNSRNKRSDKIKSNDEDFNPDVYFEKMKFLKYCLSDIKDNSYSNYMKKQLHSELDIKGGFCNSLDPKITRLTTSLFKIASLVDQSIKKRSLVDSGSESESENESESEDGSEAEDGSEGGSENKNENGNQSRNESESGSENEDDN</sequence>